<dbReference type="PANTHER" id="PTHR23507:SF40">
    <property type="entry name" value="TETRACYCLINE-EFFLUX TRANSPORTER"/>
    <property type="match status" value="1"/>
</dbReference>
<feature type="region of interest" description="Disordered" evidence="5">
    <location>
        <begin position="1"/>
        <end position="26"/>
    </location>
</feature>
<dbReference type="Proteomes" id="UP000091956">
    <property type="component" value="Unassembled WGS sequence"/>
</dbReference>
<feature type="transmembrane region" description="Helical" evidence="6">
    <location>
        <begin position="470"/>
        <end position="491"/>
    </location>
</feature>
<dbReference type="InterPro" id="IPR036259">
    <property type="entry name" value="MFS_trans_sf"/>
</dbReference>
<dbReference type="EMBL" id="KV460237">
    <property type="protein sequence ID" value="OBT95205.1"/>
    <property type="molecule type" value="Genomic_DNA"/>
</dbReference>
<protein>
    <recommendedName>
        <fullName evidence="7">Major facilitator superfamily (MFS) profile domain-containing protein</fullName>
    </recommendedName>
</protein>
<dbReference type="Pfam" id="PF07690">
    <property type="entry name" value="MFS_1"/>
    <property type="match status" value="1"/>
</dbReference>
<feature type="domain" description="Major facilitator superfamily (MFS) profile" evidence="7">
    <location>
        <begin position="75"/>
        <end position="560"/>
    </location>
</feature>
<keyword evidence="4 6" id="KW-0472">Membrane</keyword>
<accession>A0A1B8GH92</accession>
<dbReference type="GO" id="GO:0016020">
    <property type="term" value="C:membrane"/>
    <property type="evidence" value="ECO:0007669"/>
    <property type="project" value="UniProtKB-SubCell"/>
</dbReference>
<dbReference type="PROSITE" id="PS00216">
    <property type="entry name" value="SUGAR_TRANSPORT_1"/>
    <property type="match status" value="1"/>
</dbReference>
<feature type="transmembrane region" description="Helical" evidence="6">
    <location>
        <begin position="388"/>
        <end position="406"/>
    </location>
</feature>
<evidence type="ECO:0000256" key="2">
    <source>
        <dbReference type="ARBA" id="ARBA00022692"/>
    </source>
</evidence>
<dbReference type="InterPro" id="IPR005829">
    <property type="entry name" value="Sugar_transporter_CS"/>
</dbReference>
<dbReference type="InterPro" id="IPR020846">
    <property type="entry name" value="MFS_dom"/>
</dbReference>
<reference evidence="8 9" key="1">
    <citation type="submission" date="2016-03" db="EMBL/GenBank/DDBJ databases">
        <title>Comparative genomics of Pseudogymnoascus destructans, the fungus causing white-nose syndrome of bats.</title>
        <authorList>
            <person name="Palmer J.M."/>
            <person name="Drees K.P."/>
            <person name="Foster J.T."/>
            <person name="Lindner D.L."/>
        </authorList>
    </citation>
    <scope>NUCLEOTIDE SEQUENCE [LARGE SCALE GENOMIC DNA]</scope>
    <source>
        <strain evidence="8 9">UAMH 10579</strain>
    </source>
</reference>
<evidence type="ECO:0000256" key="1">
    <source>
        <dbReference type="ARBA" id="ARBA00004141"/>
    </source>
</evidence>
<dbReference type="OrthoDB" id="3026777at2759"/>
<evidence type="ECO:0000313" key="8">
    <source>
        <dbReference type="EMBL" id="OBT95205.1"/>
    </source>
</evidence>
<feature type="transmembrane region" description="Helical" evidence="6">
    <location>
        <begin position="168"/>
        <end position="189"/>
    </location>
</feature>
<dbReference type="PROSITE" id="PS50850">
    <property type="entry name" value="MFS"/>
    <property type="match status" value="1"/>
</dbReference>
<proteinExistence type="predicted"/>
<reference evidence="9" key="2">
    <citation type="journal article" date="2018" name="Nat. Commun.">
        <title>Extreme sensitivity to ultraviolet light in the fungal pathogen causing white-nose syndrome of bats.</title>
        <authorList>
            <person name="Palmer J.M."/>
            <person name="Drees K.P."/>
            <person name="Foster J.T."/>
            <person name="Lindner D.L."/>
        </authorList>
    </citation>
    <scope>NUCLEOTIDE SEQUENCE [LARGE SCALE GENOMIC DNA]</scope>
    <source>
        <strain evidence="9">UAMH 10579</strain>
    </source>
</reference>
<evidence type="ECO:0000313" key="9">
    <source>
        <dbReference type="Proteomes" id="UP000091956"/>
    </source>
</evidence>
<comment type="subcellular location">
    <subcellularLocation>
        <location evidence="1">Membrane</location>
        <topology evidence="1">Multi-pass membrane protein</topology>
    </subcellularLocation>
</comment>
<dbReference type="STRING" id="342668.A0A1B8GH92"/>
<keyword evidence="3 6" id="KW-1133">Transmembrane helix</keyword>
<evidence type="ECO:0000256" key="5">
    <source>
        <dbReference type="SAM" id="MobiDB-lite"/>
    </source>
</evidence>
<evidence type="ECO:0000256" key="3">
    <source>
        <dbReference type="ARBA" id="ARBA00022989"/>
    </source>
</evidence>
<dbReference type="RefSeq" id="XP_018128938.1">
    <property type="nucleotide sequence ID" value="XM_018277067.2"/>
</dbReference>
<dbReference type="Gene3D" id="1.20.1250.20">
    <property type="entry name" value="MFS general substrate transporter like domains"/>
    <property type="match status" value="1"/>
</dbReference>
<dbReference type="GO" id="GO:0022857">
    <property type="term" value="F:transmembrane transporter activity"/>
    <property type="evidence" value="ECO:0007669"/>
    <property type="project" value="InterPro"/>
</dbReference>
<feature type="transmembrane region" description="Helical" evidence="6">
    <location>
        <begin position="137"/>
        <end position="156"/>
    </location>
</feature>
<feature type="transmembrane region" description="Helical" evidence="6">
    <location>
        <begin position="263"/>
        <end position="283"/>
    </location>
</feature>
<evidence type="ECO:0000259" key="7">
    <source>
        <dbReference type="PROSITE" id="PS50850"/>
    </source>
</evidence>
<keyword evidence="2 6" id="KW-0812">Transmembrane</keyword>
<evidence type="ECO:0000256" key="4">
    <source>
        <dbReference type="ARBA" id="ARBA00023136"/>
    </source>
</evidence>
<name>A0A1B8GH92_9PEZI</name>
<feature type="transmembrane region" description="Helical" evidence="6">
    <location>
        <begin position="503"/>
        <end position="526"/>
    </location>
</feature>
<feature type="transmembrane region" description="Helical" evidence="6">
    <location>
        <begin position="344"/>
        <end position="368"/>
    </location>
</feature>
<gene>
    <name evidence="8" type="ORF">VE01_07634</name>
</gene>
<dbReference type="GeneID" id="28841020"/>
<feature type="transmembrane region" description="Helical" evidence="6">
    <location>
        <begin position="67"/>
        <end position="86"/>
    </location>
</feature>
<dbReference type="AlphaFoldDB" id="A0A1B8GH92"/>
<dbReference type="SUPFAM" id="SSF103473">
    <property type="entry name" value="MFS general substrate transporter"/>
    <property type="match status" value="1"/>
</dbReference>
<keyword evidence="9" id="KW-1185">Reference proteome</keyword>
<feature type="transmembrane region" description="Helical" evidence="6">
    <location>
        <begin position="532"/>
        <end position="555"/>
    </location>
</feature>
<evidence type="ECO:0000256" key="6">
    <source>
        <dbReference type="SAM" id="Phobius"/>
    </source>
</evidence>
<dbReference type="PANTHER" id="PTHR23507">
    <property type="entry name" value="ZGC:174356"/>
    <property type="match status" value="1"/>
</dbReference>
<sequence length="591" mass="63223">MQRQGNGDAAAPNGRDRLGIDASPRVAEDTPLLAKADDGDSTTAASSVPWDWESDFEGVPWYRKPSIWWLLPAYAIYALAFGGIIVPKLNLVLTLVCRRYIAAQSTLHPDAPYTPVIMFANNPQCRIPEVQALATEFTLYMSLLTGILSAAICPKIGTLSDRYGRKYFLAFAVVGGLCAEIVTILAATYPDTVHYQWILVGSVLDGLCGSFTSAMAMTHSYGADVTSPATRGVAFGYFSGALFGGIALGPLLAAFISQVTGNILSVFWIAFFCHLIVLLYHVFILPESLSPKRQVAARARHKLEISSAAASPTSRAARAANFLAPLKILYPTGAGTSPHLRMNLILLAAINTLLFGASIGTGSVLVYYTNFIFNWGDFETQMFVGLTSAFRVVVLVAILPLVTYLFRTRYQNHARRRAAEADPDASTTVAADDTRTPGADTLDLVLIRGALVLETACHAGFASARQGGVFFAFGVLGASGSIALPLLQSALSKHVGADRVGQLLGAMALLNGLARVVFPAVFGGLYSLTVGGFPQAVFVVLSVTFGGMGVLSWFVRPHVYIEDEEPNRTTASEGYTDALAEELVDEEVVGR</sequence>
<feature type="transmembrane region" description="Helical" evidence="6">
    <location>
        <begin position="195"/>
        <end position="214"/>
    </location>
</feature>
<organism evidence="8 9">
    <name type="scientific">Pseudogymnoascus verrucosus</name>
    <dbReference type="NCBI Taxonomy" id="342668"/>
    <lineage>
        <taxon>Eukaryota</taxon>
        <taxon>Fungi</taxon>
        <taxon>Dikarya</taxon>
        <taxon>Ascomycota</taxon>
        <taxon>Pezizomycotina</taxon>
        <taxon>Leotiomycetes</taxon>
        <taxon>Thelebolales</taxon>
        <taxon>Thelebolaceae</taxon>
        <taxon>Pseudogymnoascus</taxon>
    </lineage>
</organism>
<dbReference type="InterPro" id="IPR011701">
    <property type="entry name" value="MFS"/>
</dbReference>
<feature type="transmembrane region" description="Helical" evidence="6">
    <location>
        <begin position="235"/>
        <end position="257"/>
    </location>
</feature>